<dbReference type="PANTHER" id="PTHR46825">
    <property type="entry name" value="D-ALANYL-D-ALANINE-CARBOXYPEPTIDASE/ENDOPEPTIDASE AMPH"/>
    <property type="match status" value="1"/>
</dbReference>
<comment type="subcellular location">
    <subcellularLocation>
        <location evidence="1">Membrane</location>
    </subcellularLocation>
</comment>
<dbReference type="Pfam" id="PF00144">
    <property type="entry name" value="Beta-lactamase"/>
    <property type="match status" value="1"/>
</dbReference>
<feature type="repeat" description="TPR" evidence="3">
    <location>
        <begin position="431"/>
        <end position="464"/>
    </location>
</feature>
<dbReference type="InterPro" id="IPR050491">
    <property type="entry name" value="AmpC-like"/>
</dbReference>
<evidence type="ECO:0000256" key="3">
    <source>
        <dbReference type="PROSITE-ProRule" id="PRU00339"/>
    </source>
</evidence>
<keyword evidence="3" id="KW-0802">TPR repeat</keyword>
<dbReference type="Gene3D" id="3.40.710.10">
    <property type="entry name" value="DD-peptidase/beta-lactamase superfamily"/>
    <property type="match status" value="1"/>
</dbReference>
<evidence type="ECO:0000259" key="5">
    <source>
        <dbReference type="Pfam" id="PF00144"/>
    </source>
</evidence>
<feature type="domain" description="Beta-lactamase-related" evidence="5">
    <location>
        <begin position="37"/>
        <end position="341"/>
    </location>
</feature>
<dbReference type="AlphaFoldDB" id="A0A7Y8Y039"/>
<dbReference type="InterPro" id="IPR019734">
    <property type="entry name" value="TPR_rpt"/>
</dbReference>
<organism evidence="6 7">
    <name type="scientific">Flavobacterium agri</name>
    <dbReference type="NCBI Taxonomy" id="2743471"/>
    <lineage>
        <taxon>Bacteria</taxon>
        <taxon>Pseudomonadati</taxon>
        <taxon>Bacteroidota</taxon>
        <taxon>Flavobacteriia</taxon>
        <taxon>Flavobacteriales</taxon>
        <taxon>Flavobacteriaceae</taxon>
        <taxon>Flavobacterium</taxon>
    </lineage>
</organism>
<dbReference type="SUPFAM" id="SSF56601">
    <property type="entry name" value="beta-lactamase/transpeptidase-like"/>
    <property type="match status" value="1"/>
</dbReference>
<dbReference type="InterPro" id="IPR001466">
    <property type="entry name" value="Beta-lactam-related"/>
</dbReference>
<feature type="chain" id="PRO_5031353252" evidence="4">
    <location>
        <begin position="20"/>
        <end position="478"/>
    </location>
</feature>
<gene>
    <name evidence="6" type="ORF">HZF10_04110</name>
</gene>
<evidence type="ECO:0000256" key="4">
    <source>
        <dbReference type="SAM" id="SignalP"/>
    </source>
</evidence>
<dbReference type="PANTHER" id="PTHR46825:SF11">
    <property type="entry name" value="PENICILLIN-BINDING PROTEIN 4"/>
    <property type="match status" value="1"/>
</dbReference>
<dbReference type="InterPro" id="IPR012338">
    <property type="entry name" value="Beta-lactam/transpept-like"/>
</dbReference>
<dbReference type="RefSeq" id="WP_176004917.1">
    <property type="nucleotide sequence ID" value="NZ_JABWMI010000006.1"/>
</dbReference>
<proteinExistence type="predicted"/>
<dbReference type="GO" id="GO:0016787">
    <property type="term" value="F:hydrolase activity"/>
    <property type="evidence" value="ECO:0007669"/>
    <property type="project" value="UniProtKB-KW"/>
</dbReference>
<reference evidence="6 7" key="1">
    <citation type="submission" date="2020-07" db="EMBL/GenBank/DDBJ databases">
        <authorList>
            <person name="Sun Q."/>
        </authorList>
    </citation>
    <scope>NUCLEOTIDE SEQUENCE [LARGE SCALE GENOMIC DNA]</scope>
    <source>
        <strain evidence="6 7">MAH-1</strain>
    </source>
</reference>
<feature type="signal peptide" evidence="4">
    <location>
        <begin position="1"/>
        <end position="19"/>
    </location>
</feature>
<dbReference type="Gene3D" id="1.25.40.10">
    <property type="entry name" value="Tetratricopeptide repeat domain"/>
    <property type="match status" value="1"/>
</dbReference>
<evidence type="ECO:0000313" key="6">
    <source>
        <dbReference type="EMBL" id="NYA70092.1"/>
    </source>
</evidence>
<dbReference type="Proteomes" id="UP000535020">
    <property type="component" value="Unassembled WGS sequence"/>
</dbReference>
<accession>A0A7Y8Y039</accession>
<dbReference type="SUPFAM" id="SSF48452">
    <property type="entry name" value="TPR-like"/>
    <property type="match status" value="1"/>
</dbReference>
<keyword evidence="2" id="KW-0472">Membrane</keyword>
<evidence type="ECO:0000256" key="2">
    <source>
        <dbReference type="ARBA" id="ARBA00023136"/>
    </source>
</evidence>
<keyword evidence="6" id="KW-0378">Hydrolase</keyword>
<evidence type="ECO:0000313" key="7">
    <source>
        <dbReference type="Proteomes" id="UP000535020"/>
    </source>
</evidence>
<comment type="caution">
    <text evidence="6">The sequence shown here is derived from an EMBL/GenBank/DDBJ whole genome shotgun (WGS) entry which is preliminary data.</text>
</comment>
<sequence>MKYFRIAHIVLLCGFSALAQSPDQKTNRIGEHLKTLEKHNYFSGVVLIAHNGKTVFEHAYGFSNRADNIPNRIDTKFNLASMNKMFTSLAIVKLASESKISVDEKVGKYLPDFPNKSVRDSVTIAHLLTHTSGMSSFWEELDKQPKEKFKSVSDYLPLFADKKLVSRPGEKMLYSNSGYMVLGLIIEKVSGMSYDEYVRKNIFVPSGMSNTDSYELDEAIPNLATGYTMSVEKPGHWKNNTYSNVIKGTPAGGGFSTAQDLLKFANALQKNILLDKSSTENYTKGRVKYRDGMYGYGIIENIVNGHRIIGHTGGHFGIANELMMIPDLGYTIVILTNGEVENYWEASNLIKQQLVGSTPAIDNFFYTKDVINTIINSGMQGGTQKIQQNSGKNALRESLIERYGFKCLFEKKNQAAIALFQTNVDQFPDSAYAIYNLAEAYRLTGQKDDAIRNFELYLKREPEDADAVKKLQSLQNTK</sequence>
<dbReference type="PROSITE" id="PS50005">
    <property type="entry name" value="TPR"/>
    <property type="match status" value="1"/>
</dbReference>
<dbReference type="Pfam" id="PF14559">
    <property type="entry name" value="TPR_19"/>
    <property type="match status" value="1"/>
</dbReference>
<protein>
    <submittedName>
        <fullName evidence="6">Serine hydrolase</fullName>
    </submittedName>
</protein>
<dbReference type="InterPro" id="IPR011990">
    <property type="entry name" value="TPR-like_helical_dom_sf"/>
</dbReference>
<name>A0A7Y8Y039_9FLAO</name>
<dbReference type="GO" id="GO:0016020">
    <property type="term" value="C:membrane"/>
    <property type="evidence" value="ECO:0007669"/>
    <property type="project" value="UniProtKB-SubCell"/>
</dbReference>
<evidence type="ECO:0000256" key="1">
    <source>
        <dbReference type="ARBA" id="ARBA00004370"/>
    </source>
</evidence>
<dbReference type="EMBL" id="JACBJI010000002">
    <property type="protein sequence ID" value="NYA70092.1"/>
    <property type="molecule type" value="Genomic_DNA"/>
</dbReference>
<keyword evidence="4" id="KW-0732">Signal</keyword>
<keyword evidence="7" id="KW-1185">Reference proteome</keyword>